<dbReference type="EMBL" id="KZ504112">
    <property type="protein sequence ID" value="PKU59429.1"/>
    <property type="molecule type" value="Genomic_DNA"/>
</dbReference>
<reference evidence="3 4" key="2">
    <citation type="journal article" date="2017" name="Nature">
        <title>The Apostasia genome and the evolution of orchids.</title>
        <authorList>
            <person name="Zhang G.Q."/>
            <person name="Liu K.W."/>
            <person name="Li Z."/>
            <person name="Lohaus R."/>
            <person name="Hsiao Y.Y."/>
            <person name="Niu S.C."/>
            <person name="Wang J.Y."/>
            <person name="Lin Y.C."/>
            <person name="Xu Q."/>
            <person name="Chen L.J."/>
            <person name="Yoshida K."/>
            <person name="Fujiwara S."/>
            <person name="Wang Z.W."/>
            <person name="Zhang Y.Q."/>
            <person name="Mitsuda N."/>
            <person name="Wang M."/>
            <person name="Liu G.H."/>
            <person name="Pecoraro L."/>
            <person name="Huang H.X."/>
            <person name="Xiao X.J."/>
            <person name="Lin M."/>
            <person name="Wu X.Y."/>
            <person name="Wu W.L."/>
            <person name="Chen Y.Y."/>
            <person name="Chang S.B."/>
            <person name="Sakamoto S."/>
            <person name="Ohme-Takagi M."/>
            <person name="Yagi M."/>
            <person name="Zeng S.J."/>
            <person name="Shen C.Y."/>
            <person name="Yeh C.M."/>
            <person name="Luo Y.B."/>
            <person name="Tsai W.C."/>
            <person name="Van de Peer Y."/>
            <person name="Liu Z.J."/>
        </authorList>
    </citation>
    <scope>NUCLEOTIDE SEQUENCE [LARGE SCALE GENOMIC DNA]</scope>
    <source>
        <tissue evidence="3">The whole plant</tissue>
    </source>
</reference>
<evidence type="ECO:0000313" key="3">
    <source>
        <dbReference type="EMBL" id="PKU59429.1"/>
    </source>
</evidence>
<evidence type="ECO:0000256" key="2">
    <source>
        <dbReference type="SAM" id="Phobius"/>
    </source>
</evidence>
<keyword evidence="2" id="KW-0812">Transmembrane</keyword>
<feature type="compositionally biased region" description="Basic and acidic residues" evidence="1">
    <location>
        <begin position="31"/>
        <end position="46"/>
    </location>
</feature>
<organism evidence="3 4">
    <name type="scientific">Dendrobium catenatum</name>
    <dbReference type="NCBI Taxonomy" id="906689"/>
    <lineage>
        <taxon>Eukaryota</taxon>
        <taxon>Viridiplantae</taxon>
        <taxon>Streptophyta</taxon>
        <taxon>Embryophyta</taxon>
        <taxon>Tracheophyta</taxon>
        <taxon>Spermatophyta</taxon>
        <taxon>Magnoliopsida</taxon>
        <taxon>Liliopsida</taxon>
        <taxon>Asparagales</taxon>
        <taxon>Orchidaceae</taxon>
        <taxon>Epidendroideae</taxon>
        <taxon>Malaxideae</taxon>
        <taxon>Dendrobiinae</taxon>
        <taxon>Dendrobium</taxon>
    </lineage>
</organism>
<feature type="transmembrane region" description="Helical" evidence="2">
    <location>
        <begin position="141"/>
        <end position="163"/>
    </location>
</feature>
<feature type="transmembrane region" description="Helical" evidence="2">
    <location>
        <begin position="183"/>
        <end position="206"/>
    </location>
</feature>
<reference evidence="3 4" key="1">
    <citation type="journal article" date="2016" name="Sci. Rep.">
        <title>The Dendrobium catenatum Lindl. genome sequence provides insights into polysaccharide synthase, floral development and adaptive evolution.</title>
        <authorList>
            <person name="Zhang G.Q."/>
            <person name="Xu Q."/>
            <person name="Bian C."/>
            <person name="Tsai W.C."/>
            <person name="Yeh C.M."/>
            <person name="Liu K.W."/>
            <person name="Yoshida K."/>
            <person name="Zhang L.S."/>
            <person name="Chang S.B."/>
            <person name="Chen F."/>
            <person name="Shi Y."/>
            <person name="Su Y.Y."/>
            <person name="Zhang Y.Q."/>
            <person name="Chen L.J."/>
            <person name="Yin Y."/>
            <person name="Lin M."/>
            <person name="Huang H."/>
            <person name="Deng H."/>
            <person name="Wang Z.W."/>
            <person name="Zhu S.L."/>
            <person name="Zhao X."/>
            <person name="Deng C."/>
            <person name="Niu S.C."/>
            <person name="Huang J."/>
            <person name="Wang M."/>
            <person name="Liu G.H."/>
            <person name="Yang H.J."/>
            <person name="Xiao X.J."/>
            <person name="Hsiao Y.Y."/>
            <person name="Wu W.L."/>
            <person name="Chen Y.Y."/>
            <person name="Mitsuda N."/>
            <person name="Ohme-Takagi M."/>
            <person name="Luo Y.B."/>
            <person name="Van de Peer Y."/>
            <person name="Liu Z.J."/>
        </authorList>
    </citation>
    <scope>NUCLEOTIDE SEQUENCE [LARGE SCALE GENOMIC DNA]</scope>
    <source>
        <tissue evidence="3">The whole plant</tissue>
    </source>
</reference>
<gene>
    <name evidence="3" type="ORF">MA16_Dca012757</name>
</gene>
<name>A0A2I0V7P1_9ASPA</name>
<dbReference type="Proteomes" id="UP000233837">
    <property type="component" value="Unassembled WGS sequence"/>
</dbReference>
<accession>A0A2I0V7P1</accession>
<keyword evidence="2" id="KW-0472">Membrane</keyword>
<keyword evidence="2" id="KW-1133">Transmembrane helix</keyword>
<keyword evidence="4" id="KW-1185">Reference proteome</keyword>
<evidence type="ECO:0000313" key="4">
    <source>
        <dbReference type="Proteomes" id="UP000233837"/>
    </source>
</evidence>
<proteinExistence type="predicted"/>
<evidence type="ECO:0000256" key="1">
    <source>
        <dbReference type="SAM" id="MobiDB-lite"/>
    </source>
</evidence>
<protein>
    <submittedName>
        <fullName evidence="3">Uncharacterized protein</fullName>
    </submittedName>
</protein>
<sequence>MKRLLLNHQHTSTRQPIDARVLLDRQMTPELSKEARREGRKGREGRYSSSTTTRFPPGSLPTSEFCPHTVRPVHWTGPAGPHGTGRVAKQATGFAWAEAARTHDPREPFLKDGYVSPLCGVARDDLEDHVDDFHTMYSLNLLCYSVLCLLFVIRTMMMLLSAHPPSWPWLAGNLGSSFSSTDWWALFGMCDDACFICGYHLFALWLGASNG</sequence>
<feature type="region of interest" description="Disordered" evidence="1">
    <location>
        <begin position="24"/>
        <end position="61"/>
    </location>
</feature>
<dbReference type="AlphaFoldDB" id="A0A2I0V7P1"/>